<feature type="transmembrane region" description="Helical" evidence="8">
    <location>
        <begin position="51"/>
        <end position="68"/>
    </location>
</feature>
<evidence type="ECO:0000256" key="2">
    <source>
        <dbReference type="ARBA" id="ARBA00010323"/>
    </source>
</evidence>
<feature type="transmembrane region" description="Helical" evidence="8">
    <location>
        <begin position="189"/>
        <end position="210"/>
    </location>
</feature>
<feature type="transmembrane region" description="Helical" evidence="8">
    <location>
        <begin position="75"/>
        <end position="94"/>
    </location>
</feature>
<comment type="subcellular location">
    <subcellularLocation>
        <location evidence="1">Cell membrane</location>
        <topology evidence="1">Multi-pass membrane protein</topology>
    </subcellularLocation>
</comment>
<sequence length="482" mass="56698">MQFNTYIYMLLFLPVTILGYFVINKFSYFLAKIYLASVSMFFYAYAGLPGFQWLVISIIFNYLVVLLMKRIHNKVILWIGIIFNIVLLFYFKYTNFTILTINDLLHKSIPLTKMVLPIGISFFTFQQIAYIVDSYRGKLDEHSLLDYINYVTFFPKILMGPLVSPNVLLVQFHDVNTRKISSQNMVDGIQMFIIGLFKKVILADTFAKAVAWAWRIGDFKQLSSMDVFLVMLAYTFQIYFDFSGYSDMAIASAKMLNFELPMNFDSPYKAYSIRDFWKRWHISLTKFLTEYIYFPLGGSRKGEARTYLNTMIVFLISGIWHGANWTFILWGILHGVFSIFDRLVERFRKNIHPALQWMATFFTINVLWLLFRANSIGEWKHALSQMLRFQDTKISDGLIATFIQPESKLIIKVFHLDFFEGNIRGFWMLIFYLIGFILCLGFENAYRRKYKKNIVTAIFYAILFVFTLTCIGSESVFVYFNF</sequence>
<evidence type="ECO:0000256" key="1">
    <source>
        <dbReference type="ARBA" id="ARBA00004651"/>
    </source>
</evidence>
<protein>
    <submittedName>
        <fullName evidence="9">MBOAT family protein</fullName>
    </submittedName>
</protein>
<dbReference type="GO" id="GO:0042121">
    <property type="term" value="P:alginic acid biosynthetic process"/>
    <property type="evidence" value="ECO:0007669"/>
    <property type="project" value="InterPro"/>
</dbReference>
<evidence type="ECO:0000313" key="10">
    <source>
        <dbReference type="Proteomes" id="UP000284731"/>
    </source>
</evidence>
<dbReference type="PANTHER" id="PTHR13285:SF18">
    <property type="entry name" value="PROTEIN-CYSTEINE N-PALMITOYLTRANSFERASE RASP"/>
    <property type="match status" value="1"/>
</dbReference>
<dbReference type="InterPro" id="IPR051085">
    <property type="entry name" value="MB_O-acyltransferase"/>
</dbReference>
<name>A0A412PIG8_9FIRM</name>
<keyword evidence="3 7" id="KW-1003">Cell membrane</keyword>
<dbReference type="GO" id="GO:0016746">
    <property type="term" value="F:acyltransferase activity"/>
    <property type="evidence" value="ECO:0007669"/>
    <property type="project" value="UniProtKB-KW"/>
</dbReference>
<evidence type="ECO:0000256" key="7">
    <source>
        <dbReference type="PIRNR" id="PIRNR016636"/>
    </source>
</evidence>
<keyword evidence="7" id="KW-0808">Transferase</keyword>
<feature type="transmembrane region" description="Helical" evidence="8">
    <location>
        <begin position="354"/>
        <end position="371"/>
    </location>
</feature>
<dbReference type="GO" id="GO:0005886">
    <property type="term" value="C:plasma membrane"/>
    <property type="evidence" value="ECO:0007669"/>
    <property type="project" value="UniProtKB-SubCell"/>
</dbReference>
<evidence type="ECO:0000256" key="6">
    <source>
        <dbReference type="ARBA" id="ARBA00023136"/>
    </source>
</evidence>
<accession>A0A412PIG8</accession>
<comment type="similarity">
    <text evidence="2 7">Belongs to the membrane-bound acyltransferase family.</text>
</comment>
<dbReference type="InterPro" id="IPR024194">
    <property type="entry name" value="Ac/AlaTfrase_AlgI/DltB"/>
</dbReference>
<keyword evidence="6 7" id="KW-0472">Membrane</keyword>
<evidence type="ECO:0000256" key="3">
    <source>
        <dbReference type="ARBA" id="ARBA00022475"/>
    </source>
</evidence>
<dbReference type="AlphaFoldDB" id="A0A412PIG8"/>
<keyword evidence="5 8" id="KW-1133">Transmembrane helix</keyword>
<evidence type="ECO:0000256" key="5">
    <source>
        <dbReference type="ARBA" id="ARBA00022989"/>
    </source>
</evidence>
<gene>
    <name evidence="9" type="ORF">DWX20_02550</name>
</gene>
<dbReference type="EMBL" id="QRWX01000001">
    <property type="protein sequence ID" value="RGT57949.1"/>
    <property type="molecule type" value="Genomic_DNA"/>
</dbReference>
<proteinExistence type="inferred from homology"/>
<keyword evidence="7" id="KW-0012">Acyltransferase</keyword>
<dbReference type="PIRSF" id="PIRSF500217">
    <property type="entry name" value="AlgI"/>
    <property type="match status" value="1"/>
</dbReference>
<organism evidence="9 10">
    <name type="scientific">Solobacterium moorei</name>
    <dbReference type="NCBI Taxonomy" id="102148"/>
    <lineage>
        <taxon>Bacteria</taxon>
        <taxon>Bacillati</taxon>
        <taxon>Bacillota</taxon>
        <taxon>Erysipelotrichia</taxon>
        <taxon>Erysipelotrichales</taxon>
        <taxon>Erysipelotrichaceae</taxon>
        <taxon>Solobacterium</taxon>
    </lineage>
</organism>
<feature type="transmembrane region" description="Helical" evidence="8">
    <location>
        <begin position="6"/>
        <end position="23"/>
    </location>
</feature>
<reference evidence="9 10" key="1">
    <citation type="submission" date="2018-08" db="EMBL/GenBank/DDBJ databases">
        <title>A genome reference for cultivated species of the human gut microbiota.</title>
        <authorList>
            <person name="Zou Y."/>
            <person name="Xue W."/>
            <person name="Luo G."/>
        </authorList>
    </citation>
    <scope>NUCLEOTIDE SEQUENCE [LARGE SCALE GENOMIC DNA]</scope>
    <source>
        <strain evidence="9 10">AF18-46</strain>
    </source>
</reference>
<dbReference type="InterPro" id="IPR004299">
    <property type="entry name" value="MBOAT_fam"/>
</dbReference>
<evidence type="ECO:0000256" key="8">
    <source>
        <dbReference type="SAM" id="Phobius"/>
    </source>
</evidence>
<dbReference type="RefSeq" id="WP_118764365.1">
    <property type="nucleotide sequence ID" value="NZ_CABJCF010000001.1"/>
</dbReference>
<feature type="transmembrane region" description="Helical" evidence="8">
    <location>
        <begin position="458"/>
        <end position="480"/>
    </location>
</feature>
<dbReference type="PIRSF" id="PIRSF016636">
    <property type="entry name" value="AlgI_DltB"/>
    <property type="match status" value="1"/>
</dbReference>
<comment type="caution">
    <text evidence="9">The sequence shown here is derived from an EMBL/GenBank/DDBJ whole genome shotgun (WGS) entry which is preliminary data.</text>
</comment>
<dbReference type="InterPro" id="IPR028362">
    <property type="entry name" value="AlgI"/>
</dbReference>
<feature type="transmembrane region" description="Helical" evidence="8">
    <location>
        <begin position="311"/>
        <end position="333"/>
    </location>
</feature>
<feature type="transmembrane region" description="Helical" evidence="8">
    <location>
        <begin position="114"/>
        <end position="132"/>
    </location>
</feature>
<feature type="transmembrane region" description="Helical" evidence="8">
    <location>
        <begin position="222"/>
        <end position="240"/>
    </location>
</feature>
<dbReference type="Pfam" id="PF03062">
    <property type="entry name" value="MBOAT"/>
    <property type="match status" value="1"/>
</dbReference>
<keyword evidence="4 8" id="KW-0812">Transmembrane</keyword>
<dbReference type="Proteomes" id="UP000284731">
    <property type="component" value="Unassembled WGS sequence"/>
</dbReference>
<dbReference type="PANTHER" id="PTHR13285">
    <property type="entry name" value="ACYLTRANSFERASE"/>
    <property type="match status" value="1"/>
</dbReference>
<feature type="transmembrane region" description="Helical" evidence="8">
    <location>
        <begin position="426"/>
        <end position="446"/>
    </location>
</feature>
<evidence type="ECO:0000313" key="9">
    <source>
        <dbReference type="EMBL" id="RGT57949.1"/>
    </source>
</evidence>
<feature type="transmembrane region" description="Helical" evidence="8">
    <location>
        <begin position="144"/>
        <end position="169"/>
    </location>
</feature>
<evidence type="ECO:0000256" key="4">
    <source>
        <dbReference type="ARBA" id="ARBA00022692"/>
    </source>
</evidence>